<proteinExistence type="inferred from homology"/>
<evidence type="ECO:0000313" key="3">
    <source>
        <dbReference type="Proteomes" id="UP000826725"/>
    </source>
</evidence>
<dbReference type="GO" id="GO:0005829">
    <property type="term" value="C:cytosol"/>
    <property type="evidence" value="ECO:0007669"/>
    <property type="project" value="TreeGrafter"/>
</dbReference>
<dbReference type="RefSeq" id="WP_228855563.1">
    <property type="nucleotide sequence ID" value="NZ_AP024086.1"/>
</dbReference>
<dbReference type="EMBL" id="AP024086">
    <property type="protein sequence ID" value="BCL59323.1"/>
    <property type="molecule type" value="Genomic_DNA"/>
</dbReference>
<dbReference type="PANTHER" id="PTHR30283">
    <property type="entry name" value="PEROXIDE STRESS RESPONSE PROTEIN YAAA"/>
    <property type="match status" value="1"/>
</dbReference>
<dbReference type="NCBIfam" id="NF002542">
    <property type="entry name" value="PRK02101.1-3"/>
    <property type="match status" value="1"/>
</dbReference>
<dbReference type="InterPro" id="IPR005583">
    <property type="entry name" value="YaaA"/>
</dbReference>
<accession>A0A8D5FDK5</accession>
<dbReference type="PANTHER" id="PTHR30283:SF4">
    <property type="entry name" value="PEROXIDE STRESS RESISTANCE PROTEIN YAAA"/>
    <property type="match status" value="1"/>
</dbReference>
<dbReference type="Proteomes" id="UP000826725">
    <property type="component" value="Chromosome"/>
</dbReference>
<dbReference type="GO" id="GO:0033194">
    <property type="term" value="P:response to hydroperoxide"/>
    <property type="evidence" value="ECO:0007669"/>
    <property type="project" value="TreeGrafter"/>
</dbReference>
<sequence length="255" mass="29710">MLLILAPSKTQTFNGRDFPLYFQPLFPDKTEFLVNQLQTMSKDELATILKTSRKLTETTYERIHSFELPLQKGHVHQAFFTFQGDVYSGIAAESYSKSQLLYCQDHIFILSGLYGILRPLDLMHPYRLEMGTKLATSRGKNLYHFWSDTITEEINRTLKDTGSTTVVNLASTEYSRTILKKKLRGKRVDVVFQQKKNSVYKTIPIHSKRARGYMTHFVINNAIEKAEDLKKFDLEGYRFHSRDSTELCWVFRQSK</sequence>
<evidence type="ECO:0000313" key="2">
    <source>
        <dbReference type="EMBL" id="BCL59323.1"/>
    </source>
</evidence>
<dbReference type="KEGG" id="dbk:DGMP_00160"/>
<evidence type="ECO:0000256" key="1">
    <source>
        <dbReference type="HAMAP-Rule" id="MF_00652"/>
    </source>
</evidence>
<reference evidence="2" key="1">
    <citation type="submission" date="2020-09" db="EMBL/GenBank/DDBJ databases">
        <title>Desulfogranum mesoprofundum gen. nov., sp. nov., a novel mesophilic, sulfate-reducing chemolithoautotroph isolated from a deep-sea hydrothermal vent chimney in the Suiyo Seamount.</title>
        <authorList>
            <person name="Hashimoto Y."/>
            <person name="Nakagawa S."/>
        </authorList>
    </citation>
    <scope>NUCLEOTIDE SEQUENCE</scope>
    <source>
        <strain evidence="2">KT2</strain>
    </source>
</reference>
<organism evidence="2 3">
    <name type="scientific">Desulfomarina profundi</name>
    <dbReference type="NCBI Taxonomy" id="2772557"/>
    <lineage>
        <taxon>Bacteria</taxon>
        <taxon>Pseudomonadati</taxon>
        <taxon>Thermodesulfobacteriota</taxon>
        <taxon>Desulfobulbia</taxon>
        <taxon>Desulfobulbales</taxon>
        <taxon>Desulfobulbaceae</taxon>
        <taxon>Desulfomarina</taxon>
    </lineage>
</organism>
<protein>
    <recommendedName>
        <fullName evidence="1">UPF0246 protein DGMP_00160</fullName>
    </recommendedName>
</protein>
<keyword evidence="3" id="KW-1185">Reference proteome</keyword>
<name>A0A8D5FDK5_9BACT</name>
<dbReference type="Pfam" id="PF03883">
    <property type="entry name" value="H2O2_YaaD"/>
    <property type="match status" value="1"/>
</dbReference>
<gene>
    <name evidence="2" type="ORF">DGMP_00160</name>
</gene>
<dbReference type="AlphaFoldDB" id="A0A8D5FDK5"/>
<dbReference type="HAMAP" id="MF_00652">
    <property type="entry name" value="UPF0246"/>
    <property type="match status" value="1"/>
</dbReference>
<comment type="similarity">
    <text evidence="1">Belongs to the UPF0246 family.</text>
</comment>